<dbReference type="WBParaSite" id="Gr19_v10_g12477.t1">
    <property type="protein sequence ID" value="Gr19_v10_g12477.t1"/>
    <property type="gene ID" value="Gr19_v10_g12477"/>
</dbReference>
<evidence type="ECO:0000256" key="13">
    <source>
        <dbReference type="ARBA" id="ARBA00049221"/>
    </source>
</evidence>
<comment type="catalytic activity">
    <reaction evidence="1">
        <text>9-(9Z-hexadecenoyloxy)-octadecanoate + H2O = (9Z)-hexadecenoate + 9-hydroxy-octadecanoate + H(+)</text>
        <dbReference type="Rhea" id="RHEA:52068"/>
        <dbReference type="ChEBI" id="CHEBI:15377"/>
        <dbReference type="ChEBI" id="CHEBI:15378"/>
        <dbReference type="ChEBI" id="CHEBI:32372"/>
        <dbReference type="ChEBI" id="CHEBI:136286"/>
        <dbReference type="ChEBI" id="CHEBI:136309"/>
    </reaction>
    <physiologicalReaction direction="left-to-right" evidence="1">
        <dbReference type="Rhea" id="RHEA:52069"/>
    </physiologicalReaction>
</comment>
<evidence type="ECO:0000256" key="16">
    <source>
        <dbReference type="ARBA" id="ARBA00049428"/>
    </source>
</evidence>
<evidence type="ECO:0000256" key="17">
    <source>
        <dbReference type="SAM" id="Phobius"/>
    </source>
</evidence>
<comment type="catalytic activity">
    <reaction evidence="9">
        <text>9-hexadecanoyloxy-octadecanoate + H2O = 9-hydroxy-octadecanoate + hexadecanoate + H(+)</text>
        <dbReference type="Rhea" id="RHEA:52052"/>
        <dbReference type="ChEBI" id="CHEBI:7896"/>
        <dbReference type="ChEBI" id="CHEBI:15377"/>
        <dbReference type="ChEBI" id="CHEBI:15378"/>
        <dbReference type="ChEBI" id="CHEBI:83670"/>
        <dbReference type="ChEBI" id="CHEBI:136286"/>
    </reaction>
    <physiologicalReaction direction="left-to-right" evidence="9">
        <dbReference type="Rhea" id="RHEA:52053"/>
    </physiologicalReaction>
</comment>
<sequence>MVKNKFSKYANASFSLFYAYVFYFDYKLSETHKLTPPVPNVYVSKFVWLTIINLLLQWLYHTTAAILALGKRQPRALMAKFHFISTAIALPASFTVVVLFWTLYLLDPGTLATKEARIIFDIKWFNHAMVGLT</sequence>
<dbReference type="PANTHER" id="PTHR10989:SF16">
    <property type="entry name" value="AT02829P-RELATED"/>
    <property type="match status" value="1"/>
</dbReference>
<evidence type="ECO:0000256" key="5">
    <source>
        <dbReference type="ARBA" id="ARBA00022989"/>
    </source>
</evidence>
<feature type="transmembrane region" description="Helical" evidence="17">
    <location>
        <begin position="81"/>
        <end position="104"/>
    </location>
</feature>
<comment type="catalytic activity">
    <reaction evidence="14">
        <text>13-(9Z-octadecenoyloxy)-octadecanoate + H2O = 13-hydroxy-octadecanoate + (9Z)-octadecenoate + H(+)</text>
        <dbReference type="Rhea" id="RHEA:52064"/>
        <dbReference type="ChEBI" id="CHEBI:15377"/>
        <dbReference type="ChEBI" id="CHEBI:15378"/>
        <dbReference type="ChEBI" id="CHEBI:30823"/>
        <dbReference type="ChEBI" id="CHEBI:136303"/>
        <dbReference type="ChEBI" id="CHEBI:136304"/>
    </reaction>
    <physiologicalReaction direction="left-to-right" evidence="14">
        <dbReference type="Rhea" id="RHEA:52065"/>
    </physiologicalReaction>
</comment>
<keyword evidence="5 17" id="KW-1133">Transmembrane helix</keyword>
<keyword evidence="6 17" id="KW-0472">Membrane</keyword>
<evidence type="ECO:0000256" key="2">
    <source>
        <dbReference type="ARBA" id="ARBA00004127"/>
    </source>
</evidence>
<evidence type="ECO:0000256" key="8">
    <source>
        <dbReference type="ARBA" id="ARBA00047427"/>
    </source>
</evidence>
<protein>
    <submittedName>
        <fullName evidence="19">Androgen-dependent TFPI-regulating protein</fullName>
    </submittedName>
</protein>
<dbReference type="InterPro" id="IPR006838">
    <property type="entry name" value="ADTRP_AIG1"/>
</dbReference>
<dbReference type="GO" id="GO:0016020">
    <property type="term" value="C:membrane"/>
    <property type="evidence" value="ECO:0007669"/>
    <property type="project" value="InterPro"/>
</dbReference>
<evidence type="ECO:0000256" key="6">
    <source>
        <dbReference type="ARBA" id="ARBA00023136"/>
    </source>
</evidence>
<evidence type="ECO:0000313" key="19">
    <source>
        <dbReference type="WBParaSite" id="Gr19_v10_g12477.t1"/>
    </source>
</evidence>
<feature type="transmembrane region" description="Helical" evidence="17">
    <location>
        <begin position="9"/>
        <end position="26"/>
    </location>
</feature>
<evidence type="ECO:0000256" key="15">
    <source>
        <dbReference type="ARBA" id="ARBA00049322"/>
    </source>
</evidence>
<comment type="subcellular location">
    <subcellularLocation>
        <location evidence="2">Endomembrane system</location>
        <topology evidence="2">Multi-pass membrane protein</topology>
    </subcellularLocation>
</comment>
<reference evidence="19" key="1">
    <citation type="submission" date="2022-11" db="UniProtKB">
        <authorList>
            <consortium name="WormBaseParasite"/>
        </authorList>
    </citation>
    <scope>IDENTIFICATION</scope>
</reference>
<keyword evidence="4 17" id="KW-0812">Transmembrane</keyword>
<comment type="catalytic activity">
    <reaction evidence="8">
        <text>13-octadecanoyloxy-octadecanoate + H2O = 13-hydroxy-octadecanoate + octadecanoate + H(+)</text>
        <dbReference type="Rhea" id="RHEA:52084"/>
        <dbReference type="ChEBI" id="CHEBI:15377"/>
        <dbReference type="ChEBI" id="CHEBI:15378"/>
        <dbReference type="ChEBI" id="CHEBI:25629"/>
        <dbReference type="ChEBI" id="CHEBI:136304"/>
        <dbReference type="ChEBI" id="CHEBI:136335"/>
    </reaction>
    <physiologicalReaction direction="left-to-right" evidence="8">
        <dbReference type="Rhea" id="RHEA:52085"/>
    </physiologicalReaction>
</comment>
<comment type="catalytic activity">
    <reaction evidence="15">
        <text>13-(9Z-hexadecenoyloxy)-octadecanoate + H2O = 13-hydroxy-octadecanoate + (9Z)-hexadecenoate + H(+)</text>
        <dbReference type="Rhea" id="RHEA:52076"/>
        <dbReference type="ChEBI" id="CHEBI:15377"/>
        <dbReference type="ChEBI" id="CHEBI:15378"/>
        <dbReference type="ChEBI" id="CHEBI:32372"/>
        <dbReference type="ChEBI" id="CHEBI:136304"/>
        <dbReference type="ChEBI" id="CHEBI:136315"/>
    </reaction>
    <physiologicalReaction direction="left-to-right" evidence="15">
        <dbReference type="Rhea" id="RHEA:52077"/>
    </physiologicalReaction>
</comment>
<comment type="catalytic activity">
    <reaction evidence="16">
        <text>12-(9Z-hexadecenoyloxy)-octadecanoate + H2O = 12-hydroxyoctadecanoate + (9Z)-hexadecenoate + H(+)</text>
        <dbReference type="Rhea" id="RHEA:52072"/>
        <dbReference type="ChEBI" id="CHEBI:15377"/>
        <dbReference type="ChEBI" id="CHEBI:15378"/>
        <dbReference type="ChEBI" id="CHEBI:32372"/>
        <dbReference type="ChEBI" id="CHEBI:84201"/>
        <dbReference type="ChEBI" id="CHEBI:136312"/>
    </reaction>
    <physiologicalReaction direction="left-to-right" evidence="16">
        <dbReference type="Rhea" id="RHEA:52073"/>
    </physiologicalReaction>
</comment>
<dbReference type="PANTHER" id="PTHR10989">
    <property type="entry name" value="ANDROGEN-INDUCED PROTEIN 1-RELATED"/>
    <property type="match status" value="1"/>
</dbReference>
<comment type="catalytic activity">
    <reaction evidence="11">
        <text>12-(9Z-octadecenoyloxy)-octadecanoate + H2O = 12-hydroxyoctadecanoate + (9Z)-octadecenoate + H(+)</text>
        <dbReference type="Rhea" id="RHEA:52060"/>
        <dbReference type="ChEBI" id="CHEBI:15377"/>
        <dbReference type="ChEBI" id="CHEBI:15378"/>
        <dbReference type="ChEBI" id="CHEBI:30823"/>
        <dbReference type="ChEBI" id="CHEBI:84201"/>
        <dbReference type="ChEBI" id="CHEBI:136302"/>
    </reaction>
    <physiologicalReaction direction="left-to-right" evidence="11">
        <dbReference type="Rhea" id="RHEA:52061"/>
    </physiologicalReaction>
</comment>
<dbReference type="Proteomes" id="UP000887572">
    <property type="component" value="Unplaced"/>
</dbReference>
<organism evidence="18 19">
    <name type="scientific">Globodera rostochiensis</name>
    <name type="common">Golden nematode worm</name>
    <name type="synonym">Heterodera rostochiensis</name>
    <dbReference type="NCBI Taxonomy" id="31243"/>
    <lineage>
        <taxon>Eukaryota</taxon>
        <taxon>Metazoa</taxon>
        <taxon>Ecdysozoa</taxon>
        <taxon>Nematoda</taxon>
        <taxon>Chromadorea</taxon>
        <taxon>Rhabditida</taxon>
        <taxon>Tylenchina</taxon>
        <taxon>Tylenchomorpha</taxon>
        <taxon>Tylenchoidea</taxon>
        <taxon>Heteroderidae</taxon>
        <taxon>Heteroderinae</taxon>
        <taxon>Globodera</taxon>
    </lineage>
</organism>
<evidence type="ECO:0000313" key="18">
    <source>
        <dbReference type="Proteomes" id="UP000887572"/>
    </source>
</evidence>
<dbReference type="GO" id="GO:0012505">
    <property type="term" value="C:endomembrane system"/>
    <property type="evidence" value="ECO:0007669"/>
    <property type="project" value="UniProtKB-SubCell"/>
</dbReference>
<feature type="transmembrane region" description="Helical" evidence="17">
    <location>
        <begin position="46"/>
        <end position="69"/>
    </location>
</feature>
<accession>A0A914GYY2</accession>
<evidence type="ECO:0000256" key="12">
    <source>
        <dbReference type="ARBA" id="ARBA00048800"/>
    </source>
</evidence>
<evidence type="ECO:0000256" key="11">
    <source>
        <dbReference type="ARBA" id="ARBA00048701"/>
    </source>
</evidence>
<evidence type="ECO:0000256" key="3">
    <source>
        <dbReference type="ARBA" id="ARBA00009300"/>
    </source>
</evidence>
<evidence type="ECO:0000256" key="10">
    <source>
        <dbReference type="ARBA" id="ARBA00048680"/>
    </source>
</evidence>
<comment type="catalytic activity">
    <reaction evidence="12">
        <text>9-(9Z-octadecenoyloxy)-octadecanoate + H2O = 9-hydroxy-octadecanoate + (9Z)-octadecenoate + H(+)</text>
        <dbReference type="Rhea" id="RHEA:52048"/>
        <dbReference type="ChEBI" id="CHEBI:15377"/>
        <dbReference type="ChEBI" id="CHEBI:15378"/>
        <dbReference type="ChEBI" id="CHEBI:30823"/>
        <dbReference type="ChEBI" id="CHEBI:136282"/>
        <dbReference type="ChEBI" id="CHEBI:136286"/>
    </reaction>
    <physiologicalReaction direction="left-to-right" evidence="12">
        <dbReference type="Rhea" id="RHEA:52049"/>
    </physiologicalReaction>
</comment>
<dbReference type="Pfam" id="PF04750">
    <property type="entry name" value="Far-17a_AIG1"/>
    <property type="match status" value="1"/>
</dbReference>
<evidence type="ECO:0000256" key="9">
    <source>
        <dbReference type="ARBA" id="ARBA00047863"/>
    </source>
</evidence>
<keyword evidence="18" id="KW-1185">Reference proteome</keyword>
<evidence type="ECO:0000256" key="14">
    <source>
        <dbReference type="ARBA" id="ARBA00049296"/>
    </source>
</evidence>
<evidence type="ECO:0000256" key="7">
    <source>
        <dbReference type="ARBA" id="ARBA00047368"/>
    </source>
</evidence>
<evidence type="ECO:0000256" key="1">
    <source>
        <dbReference type="ARBA" id="ARBA00000923"/>
    </source>
</evidence>
<comment type="catalytic activity">
    <reaction evidence="7">
        <text>12-hexadecanoyloxy-octadecanoate + H2O = 12-hydroxyoctadecanoate + hexadecanoate + H(+)</text>
        <dbReference type="Rhea" id="RHEA:52056"/>
        <dbReference type="ChEBI" id="CHEBI:7896"/>
        <dbReference type="ChEBI" id="CHEBI:15377"/>
        <dbReference type="ChEBI" id="CHEBI:15378"/>
        <dbReference type="ChEBI" id="CHEBI:83677"/>
        <dbReference type="ChEBI" id="CHEBI:84201"/>
    </reaction>
    <physiologicalReaction direction="left-to-right" evidence="7">
        <dbReference type="Rhea" id="RHEA:52057"/>
    </physiologicalReaction>
</comment>
<dbReference type="AlphaFoldDB" id="A0A914GYY2"/>
<proteinExistence type="inferred from homology"/>
<comment type="similarity">
    <text evidence="3">Belongs to the AIG1 family.</text>
</comment>
<name>A0A914GYY2_GLORO</name>
<evidence type="ECO:0000256" key="4">
    <source>
        <dbReference type="ARBA" id="ARBA00022692"/>
    </source>
</evidence>
<comment type="catalytic activity">
    <reaction evidence="10">
        <text>12-octadecanoyloxy-octadecanoate + H2O = 12-hydroxyoctadecanoate + octadecanoate + H(+)</text>
        <dbReference type="Rhea" id="RHEA:52080"/>
        <dbReference type="ChEBI" id="CHEBI:15377"/>
        <dbReference type="ChEBI" id="CHEBI:15378"/>
        <dbReference type="ChEBI" id="CHEBI:25629"/>
        <dbReference type="ChEBI" id="CHEBI:84201"/>
        <dbReference type="ChEBI" id="CHEBI:136330"/>
    </reaction>
    <physiologicalReaction direction="left-to-right" evidence="10">
        <dbReference type="Rhea" id="RHEA:52081"/>
    </physiologicalReaction>
</comment>
<comment type="catalytic activity">
    <reaction evidence="13">
        <text>9-octadecanoyloxy-octadecanoate + H2O = 9-hydroxy-octadecanoate + octadecanoate + H(+)</text>
        <dbReference type="Rhea" id="RHEA:52096"/>
        <dbReference type="ChEBI" id="CHEBI:15377"/>
        <dbReference type="ChEBI" id="CHEBI:15378"/>
        <dbReference type="ChEBI" id="CHEBI:25629"/>
        <dbReference type="ChEBI" id="CHEBI:136286"/>
        <dbReference type="ChEBI" id="CHEBI:136373"/>
    </reaction>
    <physiologicalReaction direction="left-to-right" evidence="13">
        <dbReference type="Rhea" id="RHEA:52097"/>
    </physiologicalReaction>
</comment>